<name>A0ABU6ZV45_9FABA</name>
<evidence type="ECO:0000256" key="18">
    <source>
        <dbReference type="ARBA" id="ARBA00048059"/>
    </source>
</evidence>
<evidence type="ECO:0000259" key="22">
    <source>
        <dbReference type="Pfam" id="PF01058"/>
    </source>
</evidence>
<dbReference type="PANTHER" id="PTHR42704:SF15">
    <property type="entry name" value="RIBULOSE BISPHOSPHATE CARBOXYLASE LARGE CHAIN"/>
    <property type="match status" value="1"/>
</dbReference>
<evidence type="ECO:0000256" key="17">
    <source>
        <dbReference type="ARBA" id="ARBA00023300"/>
    </source>
</evidence>
<feature type="domain" description="NADH:ubiquinone oxidoreductase-like 20kDa subunit" evidence="22">
    <location>
        <begin position="43"/>
        <end position="153"/>
    </location>
</feature>
<evidence type="ECO:0000256" key="7">
    <source>
        <dbReference type="ARBA" id="ARBA00022528"/>
    </source>
</evidence>
<dbReference type="Pfam" id="PF00016">
    <property type="entry name" value="RuBisCO_large"/>
    <property type="match status" value="1"/>
</dbReference>
<dbReference type="HAMAP" id="MF_01356">
    <property type="entry name" value="NDH1_NuoB"/>
    <property type="match status" value="1"/>
</dbReference>
<dbReference type="PROSITE" id="PS00157">
    <property type="entry name" value="RUBISCO_LARGE"/>
    <property type="match status" value="1"/>
</dbReference>
<evidence type="ECO:0000256" key="2">
    <source>
        <dbReference type="ARBA" id="ARBA00004229"/>
    </source>
</evidence>
<dbReference type="SUPFAM" id="SSF51649">
    <property type="entry name" value="RuBisCo, C-terminal domain"/>
    <property type="match status" value="1"/>
</dbReference>
<evidence type="ECO:0000259" key="21">
    <source>
        <dbReference type="Pfam" id="PF00016"/>
    </source>
</evidence>
<evidence type="ECO:0000256" key="19">
    <source>
        <dbReference type="ARBA" id="ARBA00049469"/>
    </source>
</evidence>
<dbReference type="EMBL" id="JASCZI010274234">
    <property type="protein sequence ID" value="MED6225810.1"/>
    <property type="molecule type" value="Genomic_DNA"/>
</dbReference>
<keyword evidence="13" id="KW-0560">Oxidoreductase</keyword>
<dbReference type="SFLD" id="SFLDG00301">
    <property type="entry name" value="RuBisCO-like_proteins"/>
    <property type="match status" value="1"/>
</dbReference>
<keyword evidence="20" id="KW-0004">4Fe-4S</keyword>
<keyword evidence="14" id="KW-0503">Monooxygenase</keyword>
<evidence type="ECO:0000256" key="20">
    <source>
        <dbReference type="RuleBase" id="RU004464"/>
    </source>
</evidence>
<evidence type="ECO:0000256" key="13">
    <source>
        <dbReference type="ARBA" id="ARBA00023002"/>
    </source>
</evidence>
<evidence type="ECO:0000256" key="1">
    <source>
        <dbReference type="ARBA" id="ARBA00001946"/>
    </source>
</evidence>
<keyword evidence="17" id="KW-0120">Carbon dioxide fixation</keyword>
<evidence type="ECO:0000313" key="24">
    <source>
        <dbReference type="EMBL" id="MED6225810.1"/>
    </source>
</evidence>
<evidence type="ECO:0000256" key="3">
    <source>
        <dbReference type="ARBA" id="ARBA00006204"/>
    </source>
</evidence>
<dbReference type="Gene3D" id="3.30.70.150">
    <property type="entry name" value="RuBisCO large subunit, N-terminal domain"/>
    <property type="match status" value="1"/>
</dbReference>
<keyword evidence="6" id="KW-0488">Methylation</keyword>
<dbReference type="InterPro" id="IPR006137">
    <property type="entry name" value="NADH_UbQ_OxRdtase-like_20kDa"/>
</dbReference>
<sequence>MNSIEFPLLDRRTQNSVISTTLNDLSNWSRLSSLWPLLYGTSCCFIEFASLIGSRFDFDRYGLVPRSSPRQADLILTAGTVTMKMAPSLVRLYEQMPEPKYVIAMGACTITGGMFSTDSYSTVRGVDKLIPVDVYLLGCPPKPEAIIDAITKLRKKISREIDKDHIRSHQENRCFTTNHKFHVERSTHTGNYNQGFFYQPPLSSQITSDIFFNYKKEEHPTTKPREIKDAGSFVCLAEHPFPCVNKGTGAGYHETKDLLSKEIRFGTMICPRSNIEKISEVFLDFVRVNKNSKCLDFFRIGPSQIAMIRSTLHYFENPRTQSYGYVKYRISNPSKKRGETDTQSQTAESSTGTWTTVWTDGLTSLDRYKGRCYNIEPVAGEENQYIAYVAYPLDLFEEGSVTNMFTSIVGNVFGFKALRALRLEDLRIPISYIKTFQGPPHGIQVKRDKLNKYGRPLLGCTIKPKLGLSAKNYGRAVYECLRGGLDFTKDDENVNSQPFMRWRDRFLFCAEAIFKSQAETGEIKGHYLNATAGTCEEMIKRAVFARELGAPIVMHDYLTGGFTANTSLAHYCRDNGLLLHIHRAMHAVIDRQKNHGMHFRVLAKALRLSGGDHIHAGTVVGKLEGERDITLGFVDLLRDDFVEKDRSRGIYFTQDWVSLPGVLPVASGGIHVWH</sequence>
<dbReference type="InterPro" id="IPR006138">
    <property type="entry name" value="NADH_UQ_OxRdtase_20Kd_su"/>
</dbReference>
<keyword evidence="12" id="KW-0460">Magnesium</keyword>
<dbReference type="SFLD" id="SFLDS00014">
    <property type="entry name" value="RuBisCO"/>
    <property type="match status" value="1"/>
</dbReference>
<keyword evidence="15" id="KW-0601">Photorespiration</keyword>
<evidence type="ECO:0000256" key="9">
    <source>
        <dbReference type="ARBA" id="ARBA00022567"/>
    </source>
</evidence>
<comment type="subcellular location">
    <subcellularLocation>
        <location evidence="2">Plastid</location>
        <location evidence="2">Chloroplast</location>
    </subcellularLocation>
</comment>
<protein>
    <recommendedName>
        <fullName evidence="5">Ribulose bisphosphate carboxylase large chain</fullName>
        <ecNumber evidence="4">4.1.1.39</ecNumber>
    </recommendedName>
</protein>
<evidence type="ECO:0000256" key="6">
    <source>
        <dbReference type="ARBA" id="ARBA00022481"/>
    </source>
</evidence>
<evidence type="ECO:0000313" key="25">
    <source>
        <dbReference type="Proteomes" id="UP001341840"/>
    </source>
</evidence>
<dbReference type="InterPro" id="IPR036422">
    <property type="entry name" value="RuBisCO_lsu_N_sf"/>
</dbReference>
<dbReference type="SUPFAM" id="SSF54966">
    <property type="entry name" value="RuBisCO, large subunit, small (N-terminal) domain"/>
    <property type="match status" value="1"/>
</dbReference>
<keyword evidence="20" id="KW-0411">Iron-sulfur</keyword>
<keyword evidence="16" id="KW-0456">Lyase</keyword>
<comment type="catalytic activity">
    <reaction evidence="18">
        <text>D-ribulose 1,5-bisphosphate + O2 = 2-phosphoglycolate + (2R)-3-phosphoglycerate + 2 H(+)</text>
        <dbReference type="Rhea" id="RHEA:36631"/>
        <dbReference type="ChEBI" id="CHEBI:15378"/>
        <dbReference type="ChEBI" id="CHEBI:15379"/>
        <dbReference type="ChEBI" id="CHEBI:57870"/>
        <dbReference type="ChEBI" id="CHEBI:58033"/>
        <dbReference type="ChEBI" id="CHEBI:58272"/>
    </reaction>
</comment>
<dbReference type="EC" id="4.1.1.39" evidence="4"/>
<dbReference type="InterPro" id="IPR020878">
    <property type="entry name" value="RuBisCo_large_chain_AS"/>
</dbReference>
<proteinExistence type="inferred from homology"/>
<evidence type="ECO:0000256" key="5">
    <source>
        <dbReference type="ARBA" id="ARBA00017725"/>
    </source>
</evidence>
<keyword evidence="9" id="KW-0113">Calvin cycle</keyword>
<evidence type="ECO:0000256" key="14">
    <source>
        <dbReference type="ARBA" id="ARBA00023033"/>
    </source>
</evidence>
<dbReference type="NCBIfam" id="TIGR01957">
    <property type="entry name" value="nuoB_fam"/>
    <property type="match status" value="1"/>
</dbReference>
<dbReference type="Gene3D" id="3.20.20.110">
    <property type="entry name" value="Ribulose bisphosphate carboxylase, large subunit, C-terminal domain"/>
    <property type="match status" value="1"/>
</dbReference>
<dbReference type="Pfam" id="PF02788">
    <property type="entry name" value="RuBisCO_large_N"/>
    <property type="match status" value="1"/>
</dbReference>
<evidence type="ECO:0000256" key="11">
    <source>
        <dbReference type="ARBA" id="ARBA00022723"/>
    </source>
</evidence>
<accession>A0ABU6ZV45</accession>
<dbReference type="PANTHER" id="PTHR42704">
    <property type="entry name" value="RIBULOSE BISPHOSPHATE CARBOXYLASE"/>
    <property type="match status" value="1"/>
</dbReference>
<keyword evidence="7" id="KW-0150">Chloroplast</keyword>
<keyword evidence="8" id="KW-0602">Photosynthesis</keyword>
<dbReference type="NCBIfam" id="NF005012">
    <property type="entry name" value="PRK06411.1"/>
    <property type="match status" value="1"/>
</dbReference>
<evidence type="ECO:0000256" key="16">
    <source>
        <dbReference type="ARBA" id="ARBA00023239"/>
    </source>
</evidence>
<comment type="similarity">
    <text evidence="20">Belongs to the complex I 20 kDa subunit family.</text>
</comment>
<comment type="cofactor">
    <cofactor evidence="1">
        <name>Mg(2+)</name>
        <dbReference type="ChEBI" id="CHEBI:18420"/>
    </cofactor>
</comment>
<comment type="similarity">
    <text evidence="3">Belongs to the RuBisCO large chain family. Type I subfamily.</text>
</comment>
<feature type="domain" description="Ribulose bisphosphate carboxylase large subunit C-terminal" evidence="21">
    <location>
        <begin position="442"/>
        <end position="674"/>
    </location>
</feature>
<keyword evidence="25" id="KW-1185">Reference proteome</keyword>
<evidence type="ECO:0000256" key="4">
    <source>
        <dbReference type="ARBA" id="ARBA00012287"/>
    </source>
</evidence>
<reference evidence="24 25" key="1">
    <citation type="journal article" date="2023" name="Plants (Basel)">
        <title>Bridging the Gap: Combining Genomics and Transcriptomics Approaches to Understand Stylosanthes scabra, an Orphan Legume from the Brazilian Caatinga.</title>
        <authorList>
            <person name="Ferreira-Neto J.R.C."/>
            <person name="da Silva M.D."/>
            <person name="Binneck E."/>
            <person name="de Melo N.F."/>
            <person name="da Silva R.H."/>
            <person name="de Melo A.L.T.M."/>
            <person name="Pandolfi V."/>
            <person name="Bustamante F.O."/>
            <person name="Brasileiro-Vidal A.C."/>
            <person name="Benko-Iseppon A.M."/>
        </authorList>
    </citation>
    <scope>NUCLEOTIDE SEQUENCE [LARGE SCALE GENOMIC DNA]</scope>
    <source>
        <tissue evidence="24">Leaves</tissue>
    </source>
</reference>
<dbReference type="Pfam" id="PF01058">
    <property type="entry name" value="Oxidored_q6"/>
    <property type="match status" value="1"/>
</dbReference>
<feature type="domain" description="Ribulose bisphosphate carboxylase large subunit ferrodoxin-like N-terminal" evidence="23">
    <location>
        <begin position="338"/>
        <end position="432"/>
    </location>
</feature>
<comment type="catalytic activity">
    <reaction evidence="19">
        <text>2 (2R)-3-phosphoglycerate + 2 H(+) = D-ribulose 1,5-bisphosphate + CO2 + H2O</text>
        <dbReference type="Rhea" id="RHEA:23124"/>
        <dbReference type="ChEBI" id="CHEBI:15377"/>
        <dbReference type="ChEBI" id="CHEBI:15378"/>
        <dbReference type="ChEBI" id="CHEBI:16526"/>
        <dbReference type="ChEBI" id="CHEBI:57870"/>
        <dbReference type="ChEBI" id="CHEBI:58272"/>
        <dbReference type="EC" id="4.1.1.39"/>
    </reaction>
</comment>
<evidence type="ECO:0000256" key="10">
    <source>
        <dbReference type="ARBA" id="ARBA00022640"/>
    </source>
</evidence>
<keyword evidence="10" id="KW-0934">Plastid</keyword>
<dbReference type="Proteomes" id="UP001341840">
    <property type="component" value="Unassembled WGS sequence"/>
</dbReference>
<comment type="caution">
    <text evidence="24">The sequence shown here is derived from an EMBL/GenBank/DDBJ whole genome shotgun (WGS) entry which is preliminary data.</text>
</comment>
<keyword evidence="20" id="KW-0408">Iron</keyword>
<keyword evidence="20" id="KW-0520">NAD</keyword>
<dbReference type="SUPFAM" id="SSF56770">
    <property type="entry name" value="HydA/Nqo6-like"/>
    <property type="match status" value="1"/>
</dbReference>
<evidence type="ECO:0000256" key="8">
    <source>
        <dbReference type="ARBA" id="ARBA00022531"/>
    </source>
</evidence>
<keyword evidence="11 20" id="KW-0479">Metal-binding</keyword>
<dbReference type="InterPro" id="IPR017443">
    <property type="entry name" value="RuBisCO_lsu_fd_N"/>
</dbReference>
<gene>
    <name evidence="24" type="ORF">PIB30_097240</name>
</gene>
<evidence type="ECO:0000259" key="23">
    <source>
        <dbReference type="Pfam" id="PF02788"/>
    </source>
</evidence>
<organism evidence="24 25">
    <name type="scientific">Stylosanthes scabra</name>
    <dbReference type="NCBI Taxonomy" id="79078"/>
    <lineage>
        <taxon>Eukaryota</taxon>
        <taxon>Viridiplantae</taxon>
        <taxon>Streptophyta</taxon>
        <taxon>Embryophyta</taxon>
        <taxon>Tracheophyta</taxon>
        <taxon>Spermatophyta</taxon>
        <taxon>Magnoliopsida</taxon>
        <taxon>eudicotyledons</taxon>
        <taxon>Gunneridae</taxon>
        <taxon>Pentapetalae</taxon>
        <taxon>rosids</taxon>
        <taxon>fabids</taxon>
        <taxon>Fabales</taxon>
        <taxon>Fabaceae</taxon>
        <taxon>Papilionoideae</taxon>
        <taxon>50 kb inversion clade</taxon>
        <taxon>dalbergioids sensu lato</taxon>
        <taxon>Dalbergieae</taxon>
        <taxon>Pterocarpus clade</taxon>
        <taxon>Stylosanthes</taxon>
    </lineage>
</organism>
<dbReference type="InterPro" id="IPR033966">
    <property type="entry name" value="RuBisCO"/>
</dbReference>
<dbReference type="NCBIfam" id="NF003252">
    <property type="entry name" value="PRK04208.1"/>
    <property type="match status" value="1"/>
</dbReference>
<evidence type="ECO:0000256" key="15">
    <source>
        <dbReference type="ARBA" id="ARBA00023238"/>
    </source>
</evidence>
<dbReference type="Gene3D" id="3.40.50.12280">
    <property type="match status" value="1"/>
</dbReference>
<dbReference type="InterPro" id="IPR036376">
    <property type="entry name" value="RuBisCO_lsu_C_sf"/>
</dbReference>
<evidence type="ECO:0000256" key="12">
    <source>
        <dbReference type="ARBA" id="ARBA00022842"/>
    </source>
</evidence>
<dbReference type="InterPro" id="IPR000685">
    <property type="entry name" value="RuBisCO_lsu_C"/>
</dbReference>